<protein>
    <submittedName>
        <fullName evidence="1">Uncharacterized protein</fullName>
    </submittedName>
</protein>
<dbReference type="EMBL" id="JARKIF010000007">
    <property type="protein sequence ID" value="KAJ7634510.1"/>
    <property type="molecule type" value="Genomic_DNA"/>
</dbReference>
<dbReference type="Proteomes" id="UP001221142">
    <property type="component" value="Unassembled WGS sequence"/>
</dbReference>
<name>A0AAD7BYR7_9AGAR</name>
<sequence length="220" mass="24917">MIAAMLRLGRKYGISTAETSAIRCINIHSEFPGTLEGWNRKDNGPLIKIKDGHGVLFDLLTLAYEFGIFTSIPTIAYECLRDQPLERIFKGVKRADGSRVILPPKILQALTVGFERIMRFQHEEYMWMENSTVIPSASCDEEEECIEARVKLRRTVAWNEWSNAPDCFALWFTWRDFSGDFCKPCASAGKAAQAASRGKAWQALPSFFGLAAWKELKDVQ</sequence>
<evidence type="ECO:0000313" key="2">
    <source>
        <dbReference type="Proteomes" id="UP001221142"/>
    </source>
</evidence>
<organism evidence="1 2">
    <name type="scientific">Roridomyces roridus</name>
    <dbReference type="NCBI Taxonomy" id="1738132"/>
    <lineage>
        <taxon>Eukaryota</taxon>
        <taxon>Fungi</taxon>
        <taxon>Dikarya</taxon>
        <taxon>Basidiomycota</taxon>
        <taxon>Agaricomycotina</taxon>
        <taxon>Agaricomycetes</taxon>
        <taxon>Agaricomycetidae</taxon>
        <taxon>Agaricales</taxon>
        <taxon>Marasmiineae</taxon>
        <taxon>Mycenaceae</taxon>
        <taxon>Roridomyces</taxon>
    </lineage>
</organism>
<keyword evidence="2" id="KW-1185">Reference proteome</keyword>
<proteinExistence type="predicted"/>
<evidence type="ECO:0000313" key="1">
    <source>
        <dbReference type="EMBL" id="KAJ7634510.1"/>
    </source>
</evidence>
<comment type="caution">
    <text evidence="1">The sequence shown here is derived from an EMBL/GenBank/DDBJ whole genome shotgun (WGS) entry which is preliminary data.</text>
</comment>
<gene>
    <name evidence="1" type="ORF">FB45DRAFT_468737</name>
</gene>
<dbReference type="AlphaFoldDB" id="A0AAD7BYR7"/>
<reference evidence="1" key="1">
    <citation type="submission" date="2023-03" db="EMBL/GenBank/DDBJ databases">
        <title>Massive genome expansion in bonnet fungi (Mycena s.s.) driven by repeated elements and novel gene families across ecological guilds.</title>
        <authorList>
            <consortium name="Lawrence Berkeley National Laboratory"/>
            <person name="Harder C.B."/>
            <person name="Miyauchi S."/>
            <person name="Viragh M."/>
            <person name="Kuo A."/>
            <person name="Thoen E."/>
            <person name="Andreopoulos B."/>
            <person name="Lu D."/>
            <person name="Skrede I."/>
            <person name="Drula E."/>
            <person name="Henrissat B."/>
            <person name="Morin E."/>
            <person name="Kohler A."/>
            <person name="Barry K."/>
            <person name="LaButti K."/>
            <person name="Morin E."/>
            <person name="Salamov A."/>
            <person name="Lipzen A."/>
            <person name="Mereny Z."/>
            <person name="Hegedus B."/>
            <person name="Baldrian P."/>
            <person name="Stursova M."/>
            <person name="Weitz H."/>
            <person name="Taylor A."/>
            <person name="Grigoriev I.V."/>
            <person name="Nagy L.G."/>
            <person name="Martin F."/>
            <person name="Kauserud H."/>
        </authorList>
    </citation>
    <scope>NUCLEOTIDE SEQUENCE</scope>
    <source>
        <strain evidence="1">9284</strain>
    </source>
</reference>
<accession>A0AAD7BYR7</accession>